<feature type="region of interest" description="Disordered" evidence="1">
    <location>
        <begin position="114"/>
        <end position="153"/>
    </location>
</feature>
<proteinExistence type="predicted"/>
<dbReference type="InterPro" id="IPR036894">
    <property type="entry name" value="YbaB-like_sf"/>
</dbReference>
<comment type="caution">
    <text evidence="2">The sequence shown here is derived from an EMBL/GenBank/DDBJ whole genome shotgun (WGS) entry which is preliminary data.</text>
</comment>
<evidence type="ECO:0000256" key="1">
    <source>
        <dbReference type="SAM" id="MobiDB-lite"/>
    </source>
</evidence>
<evidence type="ECO:0000313" key="2">
    <source>
        <dbReference type="EMBL" id="MBC6447137.1"/>
    </source>
</evidence>
<dbReference type="EMBL" id="JABVED010000003">
    <property type="protein sequence ID" value="MBC6447137.1"/>
    <property type="molecule type" value="Genomic_DNA"/>
</dbReference>
<name>A0ABR7L373_9PSEU</name>
<accession>A0ABR7L373</accession>
<dbReference type="RefSeq" id="WP_187219598.1">
    <property type="nucleotide sequence ID" value="NZ_JABVED010000003.1"/>
</dbReference>
<dbReference type="Pfam" id="PF02575">
    <property type="entry name" value="YbaB_DNA_bd"/>
    <property type="match status" value="1"/>
</dbReference>
<protein>
    <submittedName>
        <fullName evidence="2">YbaB/EbfC family nucleoid-associated protein</fullName>
    </submittedName>
</protein>
<dbReference type="InterPro" id="IPR004401">
    <property type="entry name" value="YbaB/EbfC"/>
</dbReference>
<dbReference type="Gene3D" id="3.30.1310.10">
    <property type="entry name" value="Nucleoid-associated protein YbaB-like domain"/>
    <property type="match status" value="1"/>
</dbReference>
<keyword evidence="3" id="KW-1185">Reference proteome</keyword>
<dbReference type="Proteomes" id="UP000734823">
    <property type="component" value="Unassembled WGS sequence"/>
</dbReference>
<gene>
    <name evidence="2" type="ORF">GPZ80_08125</name>
</gene>
<organism evidence="2 3">
    <name type="scientific">Actinokineospora xionganensis</name>
    <dbReference type="NCBI Taxonomy" id="2684470"/>
    <lineage>
        <taxon>Bacteria</taxon>
        <taxon>Bacillati</taxon>
        <taxon>Actinomycetota</taxon>
        <taxon>Actinomycetes</taxon>
        <taxon>Pseudonocardiales</taxon>
        <taxon>Pseudonocardiaceae</taxon>
        <taxon>Actinokineospora</taxon>
    </lineage>
</organism>
<sequence>MSDRVLDPEGARERLAAWKSRIDKLAADTQAMGEQLKAVRVTASDPGGMATVTVDSTGAVVDLRLTDRIQRAAPSVVAQTIMETLGRARSQLADRSQEIVADTVGTESPAARAIAESVGRLREMPAADPAPPSRKARPDDEDYFADESPLGRD</sequence>
<evidence type="ECO:0000313" key="3">
    <source>
        <dbReference type="Proteomes" id="UP000734823"/>
    </source>
</evidence>
<reference evidence="2 3" key="1">
    <citation type="submission" date="2020-06" db="EMBL/GenBank/DDBJ databases">
        <title>Actinokineospora xiongansis sp. nov., isolated from soil of Baiyangdian.</title>
        <authorList>
            <person name="Zhang X."/>
        </authorList>
    </citation>
    <scope>NUCLEOTIDE SEQUENCE [LARGE SCALE GENOMIC DNA]</scope>
    <source>
        <strain evidence="2 3">HBU206404</strain>
    </source>
</reference>
<dbReference type="SUPFAM" id="SSF82607">
    <property type="entry name" value="YbaB-like"/>
    <property type="match status" value="1"/>
</dbReference>